<dbReference type="GO" id="GO:0003918">
    <property type="term" value="F:DNA topoisomerase type II (double strand cut, ATP-hydrolyzing) activity"/>
    <property type="evidence" value="ECO:0007669"/>
    <property type="project" value="UniProtKB-EC"/>
</dbReference>
<dbReference type="PANTHER" id="PTHR10169:SF38">
    <property type="entry name" value="DNA TOPOISOMERASE 2"/>
    <property type="match status" value="1"/>
</dbReference>
<evidence type="ECO:0000256" key="8">
    <source>
        <dbReference type="ARBA" id="ARBA00023235"/>
    </source>
</evidence>
<feature type="compositionally biased region" description="Polar residues" evidence="9">
    <location>
        <begin position="192"/>
        <end position="201"/>
    </location>
</feature>
<dbReference type="EnsemblPlants" id="AET7Gv21176000.1">
    <property type="protein sequence ID" value="AET7Gv21176000.1"/>
    <property type="gene ID" value="AET7Gv21176000"/>
</dbReference>
<comment type="catalytic activity">
    <reaction evidence="1">
        <text>ATP-dependent breakage, passage and rejoining of double-stranded DNA.</text>
        <dbReference type="EC" id="5.6.2.2"/>
    </reaction>
</comment>
<evidence type="ECO:0000259" key="10">
    <source>
        <dbReference type="Pfam" id="PF00521"/>
    </source>
</evidence>
<dbReference type="GO" id="GO:0006265">
    <property type="term" value="P:DNA topological change"/>
    <property type="evidence" value="ECO:0007669"/>
    <property type="project" value="InterPro"/>
</dbReference>
<reference evidence="12" key="2">
    <citation type="journal article" date="2017" name="Nat. Plants">
        <title>The Aegilops tauschii genome reveals multiple impacts of transposons.</title>
        <authorList>
            <person name="Zhao G."/>
            <person name="Zou C."/>
            <person name="Li K."/>
            <person name="Wang K."/>
            <person name="Li T."/>
            <person name="Gao L."/>
            <person name="Zhang X."/>
            <person name="Wang H."/>
            <person name="Yang Z."/>
            <person name="Liu X."/>
            <person name="Jiang W."/>
            <person name="Mao L."/>
            <person name="Kong X."/>
            <person name="Jiao Y."/>
            <person name="Jia J."/>
        </authorList>
    </citation>
    <scope>NUCLEOTIDE SEQUENCE [LARGE SCALE GENOMIC DNA]</scope>
    <source>
        <strain evidence="12">cv. AL8/78</strain>
    </source>
</reference>
<keyword evidence="8" id="KW-0413">Isomerase</keyword>
<feature type="region of interest" description="Disordered" evidence="9">
    <location>
        <begin position="91"/>
        <end position="126"/>
    </location>
</feature>
<name>A0A453T032_AEGTS</name>
<dbReference type="GeneID" id="120969648"/>
<evidence type="ECO:0000313" key="11">
    <source>
        <dbReference type="EnsemblPlants" id="AET7Gv21176000.6"/>
    </source>
</evidence>
<dbReference type="GO" id="GO:0000712">
    <property type="term" value="P:resolution of meiotic recombination intermediates"/>
    <property type="evidence" value="ECO:0007669"/>
    <property type="project" value="TreeGrafter"/>
</dbReference>
<reference evidence="11" key="3">
    <citation type="journal article" date="2017" name="Nature">
        <title>Genome sequence of the progenitor of the wheat D genome Aegilops tauschii.</title>
        <authorList>
            <person name="Luo M.C."/>
            <person name="Gu Y.Q."/>
            <person name="Puiu D."/>
            <person name="Wang H."/>
            <person name="Twardziok S.O."/>
            <person name="Deal K.R."/>
            <person name="Huo N."/>
            <person name="Zhu T."/>
            <person name="Wang L."/>
            <person name="Wang Y."/>
            <person name="McGuire P.E."/>
            <person name="Liu S."/>
            <person name="Long H."/>
            <person name="Ramasamy R.K."/>
            <person name="Rodriguez J.C."/>
            <person name="Van S.L."/>
            <person name="Yuan L."/>
            <person name="Wang Z."/>
            <person name="Xia Z."/>
            <person name="Xiao L."/>
            <person name="Anderson O.D."/>
            <person name="Ouyang S."/>
            <person name="Liang Y."/>
            <person name="Zimin A.V."/>
            <person name="Pertea G."/>
            <person name="Qi P."/>
            <person name="Bennetzen J.L."/>
            <person name="Dai X."/>
            <person name="Dawson M.W."/>
            <person name="Muller H.G."/>
            <person name="Kugler K."/>
            <person name="Rivarola-Duarte L."/>
            <person name="Spannagl M."/>
            <person name="Mayer K.F.X."/>
            <person name="Lu F.H."/>
            <person name="Bevan M.W."/>
            <person name="Leroy P."/>
            <person name="Li P."/>
            <person name="You F.M."/>
            <person name="Sun Q."/>
            <person name="Liu Z."/>
            <person name="Lyons E."/>
            <person name="Wicker T."/>
            <person name="Salzberg S.L."/>
            <person name="Devos K.M."/>
            <person name="Dvorak J."/>
        </authorList>
    </citation>
    <scope>NUCLEOTIDE SEQUENCE [LARGE SCALE GENOMIC DNA]</scope>
    <source>
        <strain evidence="11">cv. AL8/78</strain>
    </source>
</reference>
<dbReference type="InterPro" id="IPR002205">
    <property type="entry name" value="Topo_IIA_dom_A"/>
</dbReference>
<evidence type="ECO:0000256" key="6">
    <source>
        <dbReference type="ARBA" id="ARBA00023029"/>
    </source>
</evidence>
<dbReference type="InterPro" id="IPR013758">
    <property type="entry name" value="Topo_IIA_A/C_ab"/>
</dbReference>
<keyword evidence="5" id="KW-0067">ATP-binding</keyword>
<evidence type="ECO:0000256" key="9">
    <source>
        <dbReference type="SAM" id="MobiDB-lite"/>
    </source>
</evidence>
<reference evidence="11" key="4">
    <citation type="submission" date="2019-03" db="UniProtKB">
        <authorList>
            <consortium name="EnsemblPlants"/>
        </authorList>
    </citation>
    <scope>IDENTIFICATION</scope>
</reference>
<evidence type="ECO:0000256" key="3">
    <source>
        <dbReference type="ARBA" id="ARBA00012895"/>
    </source>
</evidence>
<dbReference type="GO" id="GO:0003677">
    <property type="term" value="F:DNA binding"/>
    <property type="evidence" value="ECO:0007669"/>
    <property type="project" value="UniProtKB-KW"/>
</dbReference>
<evidence type="ECO:0000256" key="5">
    <source>
        <dbReference type="ARBA" id="ARBA00022840"/>
    </source>
</evidence>
<dbReference type="GO" id="GO:0005524">
    <property type="term" value="F:ATP binding"/>
    <property type="evidence" value="ECO:0007669"/>
    <property type="project" value="UniProtKB-KW"/>
</dbReference>
<reference evidence="12" key="1">
    <citation type="journal article" date="2014" name="Science">
        <title>Ancient hybridizations among the ancestral genomes of bread wheat.</title>
        <authorList>
            <consortium name="International Wheat Genome Sequencing Consortium,"/>
            <person name="Marcussen T."/>
            <person name="Sandve S.R."/>
            <person name="Heier L."/>
            <person name="Spannagl M."/>
            <person name="Pfeifer M."/>
            <person name="Jakobsen K.S."/>
            <person name="Wulff B.B."/>
            <person name="Steuernagel B."/>
            <person name="Mayer K.F."/>
            <person name="Olsen O.A."/>
        </authorList>
    </citation>
    <scope>NUCLEOTIDE SEQUENCE [LARGE SCALE GENOMIC DNA]</scope>
    <source>
        <strain evidence="12">cv. AL8/78</strain>
    </source>
</reference>
<evidence type="ECO:0000256" key="7">
    <source>
        <dbReference type="ARBA" id="ARBA00023125"/>
    </source>
</evidence>
<dbReference type="Proteomes" id="UP000015105">
    <property type="component" value="Chromosome 7D"/>
</dbReference>
<dbReference type="InterPro" id="IPR050634">
    <property type="entry name" value="DNA_Topoisomerase_II"/>
</dbReference>
<dbReference type="Gene3D" id="3.90.199.10">
    <property type="entry name" value="Topoisomerase II, domain 5"/>
    <property type="match status" value="1"/>
</dbReference>
<dbReference type="Gene3D" id="3.30.1360.40">
    <property type="match status" value="1"/>
</dbReference>
<reference evidence="11" key="5">
    <citation type="journal article" date="2021" name="G3 (Bethesda)">
        <title>Aegilops tauschii genome assembly Aet v5.0 features greater sequence contiguity and improved annotation.</title>
        <authorList>
            <person name="Wang L."/>
            <person name="Zhu T."/>
            <person name="Rodriguez J.C."/>
            <person name="Deal K.R."/>
            <person name="Dubcovsky J."/>
            <person name="McGuire P.E."/>
            <person name="Lux T."/>
            <person name="Spannagl M."/>
            <person name="Mayer K.F.X."/>
            <person name="Baldrich P."/>
            <person name="Meyers B.C."/>
            <person name="Huo N."/>
            <person name="Gu Y.Q."/>
            <person name="Zhou H."/>
            <person name="Devos K.M."/>
            <person name="Bennetzen J.L."/>
            <person name="Unver T."/>
            <person name="Budak H."/>
            <person name="Gulick P.J."/>
            <person name="Galiba G."/>
            <person name="Kalapos B."/>
            <person name="Nelson D.R."/>
            <person name="Li P."/>
            <person name="You F.M."/>
            <person name="Luo M.C."/>
            <person name="Dvorak J."/>
        </authorList>
    </citation>
    <scope>NUCLEOTIDE SEQUENCE [LARGE SCALE GENOMIC DNA]</scope>
    <source>
        <strain evidence="11">cv. AL8/78</strain>
    </source>
</reference>
<dbReference type="Gramene" id="AET7Gv21176000.6">
    <property type="protein sequence ID" value="AET7Gv21176000.6"/>
    <property type="gene ID" value="AET7Gv21176000"/>
</dbReference>
<keyword evidence="7" id="KW-0238">DNA-binding</keyword>
<sequence length="201" mass="22966">MSVAKQEGLEKKFKLSTTIGTTNMRLFDSDGKIRKYDTPEDILKDFFKLRLQFYGRREAVMLQNIGEELLMLKNKVIDAKFEAEQKKMRCWREKKPQGERASEAAPKITAANKSHKASSPVAVRDNEDEVLEQKERFLVAYNLDSSPKHSAMEAETTEGQEKGKKRRKEPSKIGNNSSAPPGKKVRKMRASHFNNKSSFVL</sequence>
<dbReference type="Gene3D" id="1.10.268.10">
    <property type="entry name" value="Topoisomerase, domain 3"/>
    <property type="match status" value="1"/>
</dbReference>
<dbReference type="EnsemblPlants" id="AET7Gv21176000.6">
    <property type="protein sequence ID" value="AET7Gv21176000.6"/>
    <property type="gene ID" value="AET7Gv21176000"/>
</dbReference>
<dbReference type="InterPro" id="IPR013757">
    <property type="entry name" value="Topo_IIA_A_a_sf"/>
</dbReference>
<keyword evidence="4" id="KW-0547">Nucleotide-binding</keyword>
<dbReference type="AlphaFoldDB" id="A0A453T032"/>
<evidence type="ECO:0000256" key="2">
    <source>
        <dbReference type="ARBA" id="ARBA00001946"/>
    </source>
</evidence>
<evidence type="ECO:0000313" key="12">
    <source>
        <dbReference type="Proteomes" id="UP000015105"/>
    </source>
</evidence>
<dbReference type="Gramene" id="AET7Gv21176000.1">
    <property type="protein sequence ID" value="AET7Gv21176000.1"/>
    <property type="gene ID" value="AET7Gv21176000"/>
</dbReference>
<dbReference type="GO" id="GO:0000819">
    <property type="term" value="P:sister chromatid segregation"/>
    <property type="evidence" value="ECO:0007669"/>
    <property type="project" value="TreeGrafter"/>
</dbReference>
<keyword evidence="12" id="KW-1185">Reference proteome</keyword>
<feature type="compositionally biased region" description="Basic and acidic residues" evidence="9">
    <location>
        <begin position="91"/>
        <end position="102"/>
    </location>
</feature>
<feature type="region of interest" description="Disordered" evidence="9">
    <location>
        <begin position="142"/>
        <end position="201"/>
    </location>
</feature>
<keyword evidence="6" id="KW-0799">Topoisomerase</keyword>
<dbReference type="SUPFAM" id="SSF56719">
    <property type="entry name" value="Type II DNA topoisomerase"/>
    <property type="match status" value="1"/>
</dbReference>
<dbReference type="InterPro" id="IPR013760">
    <property type="entry name" value="Topo_IIA-like_dom_sf"/>
</dbReference>
<feature type="domain" description="Topo IIA-type catalytic" evidence="10">
    <location>
        <begin position="6"/>
        <end position="79"/>
    </location>
</feature>
<evidence type="ECO:0000256" key="1">
    <source>
        <dbReference type="ARBA" id="ARBA00000185"/>
    </source>
</evidence>
<dbReference type="GO" id="GO:0005634">
    <property type="term" value="C:nucleus"/>
    <property type="evidence" value="ECO:0007669"/>
    <property type="project" value="TreeGrafter"/>
</dbReference>
<dbReference type="RefSeq" id="XP_040252810.1">
    <property type="nucleotide sequence ID" value="XM_040396876.2"/>
</dbReference>
<evidence type="ECO:0000256" key="4">
    <source>
        <dbReference type="ARBA" id="ARBA00022741"/>
    </source>
</evidence>
<accession>A0A453T032</accession>
<dbReference type="EC" id="5.6.2.2" evidence="3"/>
<dbReference type="Pfam" id="PF00521">
    <property type="entry name" value="DNA_topoisoIV"/>
    <property type="match status" value="1"/>
</dbReference>
<proteinExistence type="predicted"/>
<dbReference type="PANTHER" id="PTHR10169">
    <property type="entry name" value="DNA TOPOISOMERASE/GYRASE"/>
    <property type="match status" value="1"/>
</dbReference>
<organism evidence="11 12">
    <name type="scientific">Aegilops tauschii subsp. strangulata</name>
    <name type="common">Goatgrass</name>
    <dbReference type="NCBI Taxonomy" id="200361"/>
    <lineage>
        <taxon>Eukaryota</taxon>
        <taxon>Viridiplantae</taxon>
        <taxon>Streptophyta</taxon>
        <taxon>Embryophyta</taxon>
        <taxon>Tracheophyta</taxon>
        <taxon>Spermatophyta</taxon>
        <taxon>Magnoliopsida</taxon>
        <taxon>Liliopsida</taxon>
        <taxon>Poales</taxon>
        <taxon>Poaceae</taxon>
        <taxon>BOP clade</taxon>
        <taxon>Pooideae</taxon>
        <taxon>Triticodae</taxon>
        <taxon>Triticeae</taxon>
        <taxon>Triticinae</taxon>
        <taxon>Aegilops</taxon>
    </lineage>
</organism>
<protein>
    <recommendedName>
        <fullName evidence="3">DNA topoisomerase (ATP-hydrolyzing)</fullName>
        <ecNumber evidence="3">5.6.2.2</ecNumber>
    </recommendedName>
</protein>
<comment type="cofactor">
    <cofactor evidence="2">
        <name>Mg(2+)</name>
        <dbReference type="ChEBI" id="CHEBI:18420"/>
    </cofactor>
</comment>